<dbReference type="RefSeq" id="XP_013415098.1">
    <property type="nucleotide sequence ID" value="XM_013559644.1"/>
</dbReference>
<reference evidence="4" key="1">
    <citation type="submission" date="2025-08" db="UniProtKB">
        <authorList>
            <consortium name="RefSeq"/>
        </authorList>
    </citation>
    <scope>IDENTIFICATION</scope>
    <source>
        <tissue evidence="4">Gonads</tissue>
    </source>
</reference>
<keyword evidence="2" id="KW-0472">Membrane</keyword>
<evidence type="ECO:0000256" key="1">
    <source>
        <dbReference type="SAM" id="MobiDB-lite"/>
    </source>
</evidence>
<keyword evidence="3" id="KW-1185">Reference proteome</keyword>
<dbReference type="Proteomes" id="UP000085678">
    <property type="component" value="Unplaced"/>
</dbReference>
<dbReference type="PANTHER" id="PTHR15026:SF0">
    <property type="entry name" value="GUIDED ENTRY OF TAIL-ANCHORED PROTEINS FACTOR CAMLG"/>
    <property type="match status" value="1"/>
</dbReference>
<dbReference type="InParanoid" id="A0A1S3JXJ9"/>
<keyword evidence="2" id="KW-0812">Transmembrane</keyword>
<dbReference type="KEGG" id="lak:106177015"/>
<feature type="transmembrane region" description="Helical" evidence="2">
    <location>
        <begin position="153"/>
        <end position="173"/>
    </location>
</feature>
<dbReference type="STRING" id="7574.A0A1S3JXJ9"/>
<dbReference type="OMA" id="DFAWYMF"/>
<evidence type="ECO:0000313" key="3">
    <source>
        <dbReference type="Proteomes" id="UP000085678"/>
    </source>
</evidence>
<dbReference type="AlphaFoldDB" id="A0A1S3JXJ9"/>
<feature type="region of interest" description="Disordered" evidence="1">
    <location>
        <begin position="1"/>
        <end position="126"/>
    </location>
</feature>
<dbReference type="GeneID" id="106177015"/>
<dbReference type="InterPro" id="IPR016719">
    <property type="entry name" value="CAMLG"/>
</dbReference>
<dbReference type="PANTHER" id="PTHR15026">
    <property type="entry name" value="CALCIUM-SIGNAL MODULATING CYCLOPHILIN LIGAND CAML"/>
    <property type="match status" value="1"/>
</dbReference>
<name>A0A1S3JXJ9_LINAN</name>
<proteinExistence type="predicted"/>
<accession>A0A1S3JXJ9</accession>
<keyword evidence="2" id="KW-1133">Transmembrane helix</keyword>
<protein>
    <submittedName>
        <fullName evidence="4">Uncharacterized protein LOC106177015</fullName>
    </submittedName>
</protein>
<evidence type="ECO:0000256" key="2">
    <source>
        <dbReference type="SAM" id="Phobius"/>
    </source>
</evidence>
<feature type="transmembrane region" description="Helical" evidence="2">
    <location>
        <begin position="234"/>
        <end position="254"/>
    </location>
</feature>
<organism evidence="3 4">
    <name type="scientific">Lingula anatina</name>
    <name type="common">Brachiopod</name>
    <name type="synonym">Lingula unguis</name>
    <dbReference type="NCBI Taxonomy" id="7574"/>
    <lineage>
        <taxon>Eukaryota</taxon>
        <taxon>Metazoa</taxon>
        <taxon>Spiralia</taxon>
        <taxon>Lophotrochozoa</taxon>
        <taxon>Brachiopoda</taxon>
        <taxon>Linguliformea</taxon>
        <taxon>Lingulata</taxon>
        <taxon>Lingulida</taxon>
        <taxon>Linguloidea</taxon>
        <taxon>Lingulidae</taxon>
        <taxon>Lingula</taxon>
    </lineage>
</organism>
<feature type="compositionally biased region" description="Polar residues" evidence="1">
    <location>
        <begin position="45"/>
        <end position="85"/>
    </location>
</feature>
<gene>
    <name evidence="4" type="primary">LOC106177015</name>
</gene>
<dbReference type="Pfam" id="PF14963">
    <property type="entry name" value="Get2_like"/>
    <property type="match status" value="1"/>
</dbReference>
<feature type="compositionally biased region" description="Polar residues" evidence="1">
    <location>
        <begin position="96"/>
        <end position="117"/>
    </location>
</feature>
<dbReference type="GO" id="GO:0043529">
    <property type="term" value="C:GET complex"/>
    <property type="evidence" value="ECO:0007669"/>
    <property type="project" value="TreeGrafter"/>
</dbReference>
<evidence type="ECO:0000313" key="4">
    <source>
        <dbReference type="RefSeq" id="XP_013415098.1"/>
    </source>
</evidence>
<dbReference type="GO" id="GO:0071816">
    <property type="term" value="P:tail-anchored membrane protein insertion into ER membrane"/>
    <property type="evidence" value="ECO:0007669"/>
    <property type="project" value="TreeGrafter"/>
</dbReference>
<sequence length="259" mass="28637">MDEERREQRRRRILRNSEDRLRKIVSGQRKTEEQTESHEVHRDSGSPSSPTGSADNDPLNQTESTNHNNSANSDNIIPDLNNSRTPAEPLTEKATETSQPGVRQRIGTKSSEQSHSADSTESRLLHSNAYVDDGSETTSDVQVLKSNKDAAQFLGIARFVGSLLLGVVLNLMLHSIGLLMKSVILPFILVEATVVWYQVTHKLHKTGVQGSLLTSALLLNGINKDIIDNYNTTMAIVTNILVDFAAMMFSFVLIQAVRS</sequence>
<feature type="compositionally biased region" description="Basic and acidic residues" evidence="1">
    <location>
        <begin position="29"/>
        <end position="44"/>
    </location>
</feature>